<dbReference type="Pfam" id="PF17762">
    <property type="entry name" value="HTH_ParB"/>
    <property type="match status" value="1"/>
</dbReference>
<dbReference type="RefSeq" id="WP_095134572.1">
    <property type="nucleotide sequence ID" value="NZ_NIBG01000015.1"/>
</dbReference>
<dbReference type="Gene3D" id="1.10.10.2830">
    <property type="match status" value="1"/>
</dbReference>
<dbReference type="SMART" id="SM00470">
    <property type="entry name" value="ParB"/>
    <property type="match status" value="1"/>
</dbReference>
<comment type="subcellular location">
    <subcellularLocation>
        <location evidence="1">Cytoplasm</location>
        <location evidence="1">Nucleoid</location>
    </subcellularLocation>
</comment>
<dbReference type="GO" id="GO:0007059">
    <property type="term" value="P:chromosome segregation"/>
    <property type="evidence" value="ECO:0007669"/>
    <property type="project" value="UniProtKB-KW"/>
</dbReference>
<dbReference type="Pfam" id="PF23552">
    <property type="entry name" value="ParB_C"/>
    <property type="match status" value="1"/>
</dbReference>
<dbReference type="GO" id="GO:0009295">
    <property type="term" value="C:nucleoid"/>
    <property type="evidence" value="ECO:0007669"/>
    <property type="project" value="UniProtKB-SubCell"/>
</dbReference>
<dbReference type="InterPro" id="IPR057240">
    <property type="entry name" value="ParB_dimer_C"/>
</dbReference>
<dbReference type="OrthoDB" id="9802051at2"/>
<keyword evidence="3" id="KW-0159">Chromosome partition</keyword>
<dbReference type="GO" id="GO:0045881">
    <property type="term" value="P:positive regulation of sporulation resulting in formation of a cellular spore"/>
    <property type="evidence" value="ECO:0007669"/>
    <property type="project" value="TreeGrafter"/>
</dbReference>
<dbReference type="Proteomes" id="UP000216024">
    <property type="component" value="Unassembled WGS sequence"/>
</dbReference>
<evidence type="ECO:0000256" key="1">
    <source>
        <dbReference type="ARBA" id="ARBA00004453"/>
    </source>
</evidence>
<sequence>MAKGKRGLGRGLNALIPESNKKSDGIKGSILKIDISKIKANKDQPRKYFDEEKIDILSDSIKKHGVIQPIIVKTMGDKYEIIAGERRFRAAKVAQLKEIPCIIKDVEERDVVEIALIENLQREDLNPIEEAIAYRNLMDKYKLTQENISSAVGKSRSYIANTIRLINLPDIVKEEVIRGQITSGHARVLLRFTDEHIQKDIMEKVIENNLSVRELEKLVGDLLEEKEIKEKVQKKKDATLLYLEDNLKSLLGTKVNIVKGKKKGKIEIEYYSDDELDRILEFLQK</sequence>
<dbReference type="EMBL" id="NIBG01000015">
    <property type="protein sequence ID" value="PAB58442.1"/>
    <property type="molecule type" value="Genomic_DNA"/>
</dbReference>
<dbReference type="FunFam" id="3.90.1530.30:FF:000001">
    <property type="entry name" value="Chromosome partitioning protein ParB"/>
    <property type="match status" value="1"/>
</dbReference>
<feature type="domain" description="ParB-like N-terminal" evidence="5">
    <location>
        <begin position="31"/>
        <end position="120"/>
    </location>
</feature>
<name>A0A267MGB3_9FIRM</name>
<dbReference type="Gene3D" id="3.90.1530.30">
    <property type="match status" value="1"/>
</dbReference>
<evidence type="ECO:0000259" key="5">
    <source>
        <dbReference type="SMART" id="SM00470"/>
    </source>
</evidence>
<accession>A0A267MGB3</accession>
<dbReference type="PANTHER" id="PTHR33375:SF1">
    <property type="entry name" value="CHROMOSOME-PARTITIONING PROTEIN PARB-RELATED"/>
    <property type="match status" value="1"/>
</dbReference>
<dbReference type="Pfam" id="PF02195">
    <property type="entry name" value="ParB_N"/>
    <property type="match status" value="1"/>
</dbReference>
<comment type="similarity">
    <text evidence="2">Belongs to the ParB family.</text>
</comment>
<dbReference type="InterPro" id="IPR050336">
    <property type="entry name" value="Chromosome_partition/occlusion"/>
</dbReference>
<keyword evidence="4" id="KW-0238">DNA-binding</keyword>
<dbReference type="InterPro" id="IPR036086">
    <property type="entry name" value="ParB/Sulfiredoxin_sf"/>
</dbReference>
<dbReference type="CDD" id="cd16393">
    <property type="entry name" value="SPO0J_N"/>
    <property type="match status" value="1"/>
</dbReference>
<protein>
    <submittedName>
        <fullName evidence="6">Chromosome partitioning protein ParB</fullName>
    </submittedName>
</protein>
<dbReference type="InterPro" id="IPR004437">
    <property type="entry name" value="ParB/RepB/Spo0J"/>
</dbReference>
<dbReference type="InterPro" id="IPR003115">
    <property type="entry name" value="ParB_N"/>
</dbReference>
<evidence type="ECO:0000256" key="3">
    <source>
        <dbReference type="ARBA" id="ARBA00022829"/>
    </source>
</evidence>
<dbReference type="PANTHER" id="PTHR33375">
    <property type="entry name" value="CHROMOSOME-PARTITIONING PROTEIN PARB-RELATED"/>
    <property type="match status" value="1"/>
</dbReference>
<dbReference type="GO" id="GO:0005694">
    <property type="term" value="C:chromosome"/>
    <property type="evidence" value="ECO:0007669"/>
    <property type="project" value="TreeGrafter"/>
</dbReference>
<gene>
    <name evidence="6" type="ORF">CCE28_15145</name>
</gene>
<evidence type="ECO:0000313" key="6">
    <source>
        <dbReference type="EMBL" id="PAB58442.1"/>
    </source>
</evidence>
<evidence type="ECO:0000256" key="2">
    <source>
        <dbReference type="ARBA" id="ARBA00006295"/>
    </source>
</evidence>
<evidence type="ECO:0000313" key="7">
    <source>
        <dbReference type="Proteomes" id="UP000216024"/>
    </source>
</evidence>
<dbReference type="SUPFAM" id="SSF110849">
    <property type="entry name" value="ParB/Sulfiredoxin"/>
    <property type="match status" value="1"/>
</dbReference>
<reference evidence="6 7" key="1">
    <citation type="submission" date="2017-06" db="EMBL/GenBank/DDBJ databases">
        <title>Draft genome sequence of anaerobic fermentative bacterium Anaeromicrobium sediminis DY2726D isolated from West Pacific Ocean sediments.</title>
        <authorList>
            <person name="Zeng X."/>
        </authorList>
    </citation>
    <scope>NUCLEOTIDE SEQUENCE [LARGE SCALE GENOMIC DNA]</scope>
    <source>
        <strain evidence="6 7">DY2726D</strain>
    </source>
</reference>
<dbReference type="FunFam" id="1.10.10.2830:FF:000001">
    <property type="entry name" value="Chromosome partitioning protein ParB"/>
    <property type="match status" value="1"/>
</dbReference>
<organism evidence="6 7">
    <name type="scientific">Anaeromicrobium sediminis</name>
    <dbReference type="NCBI Taxonomy" id="1478221"/>
    <lineage>
        <taxon>Bacteria</taxon>
        <taxon>Bacillati</taxon>
        <taxon>Bacillota</taxon>
        <taxon>Clostridia</taxon>
        <taxon>Peptostreptococcales</taxon>
        <taxon>Thermotaleaceae</taxon>
        <taxon>Anaeromicrobium</taxon>
    </lineage>
</organism>
<keyword evidence="7" id="KW-1185">Reference proteome</keyword>
<comment type="caution">
    <text evidence="6">The sequence shown here is derived from an EMBL/GenBank/DDBJ whole genome shotgun (WGS) entry which is preliminary data.</text>
</comment>
<dbReference type="NCBIfam" id="TIGR00180">
    <property type="entry name" value="parB_part"/>
    <property type="match status" value="1"/>
</dbReference>
<dbReference type="AlphaFoldDB" id="A0A267MGB3"/>
<proteinExistence type="inferred from homology"/>
<evidence type="ECO:0000256" key="4">
    <source>
        <dbReference type="ARBA" id="ARBA00023125"/>
    </source>
</evidence>
<dbReference type="GO" id="GO:0003677">
    <property type="term" value="F:DNA binding"/>
    <property type="evidence" value="ECO:0007669"/>
    <property type="project" value="UniProtKB-KW"/>
</dbReference>
<dbReference type="InterPro" id="IPR041468">
    <property type="entry name" value="HTH_ParB/Spo0J"/>
</dbReference>